<dbReference type="PANTHER" id="PTHR43616">
    <property type="entry name" value="GLYCEROL DEHYDROGENASE"/>
    <property type="match status" value="1"/>
</dbReference>
<accession>A0ABX7VNQ1</accession>
<evidence type="ECO:0000256" key="5">
    <source>
        <dbReference type="ARBA" id="ARBA00023002"/>
    </source>
</evidence>
<dbReference type="Gene3D" id="1.20.1090.10">
    <property type="entry name" value="Dehydroquinate synthase-like - alpha domain"/>
    <property type="match status" value="1"/>
</dbReference>
<gene>
    <name evidence="10" type="ORF">ERJ70_01145</name>
</gene>
<evidence type="ECO:0000256" key="3">
    <source>
        <dbReference type="ARBA" id="ARBA00022723"/>
    </source>
</evidence>
<keyword evidence="11" id="KW-1185">Reference proteome</keyword>
<dbReference type="Pfam" id="PF13685">
    <property type="entry name" value="Fe-ADH_2"/>
    <property type="match status" value="1"/>
</dbReference>
<dbReference type="Proteomes" id="UP000665043">
    <property type="component" value="Chromosome"/>
</dbReference>
<keyword evidence="1" id="KW-0963">Cytoplasm</keyword>
<proteinExistence type="predicted"/>
<evidence type="ECO:0000256" key="2">
    <source>
        <dbReference type="ARBA" id="ARBA00022516"/>
    </source>
</evidence>
<evidence type="ECO:0000256" key="1">
    <source>
        <dbReference type="ARBA" id="ARBA00022490"/>
    </source>
</evidence>
<name>A0ABX7VNQ1_9BACI</name>
<evidence type="ECO:0000313" key="11">
    <source>
        <dbReference type="Proteomes" id="UP000665043"/>
    </source>
</evidence>
<keyword evidence="7" id="KW-0443">Lipid metabolism</keyword>
<keyword evidence="3" id="KW-0479">Metal-binding</keyword>
<keyword evidence="4" id="KW-0521">NADP</keyword>
<keyword evidence="8" id="KW-0594">Phospholipid biosynthesis</keyword>
<keyword evidence="2" id="KW-0444">Lipid biosynthesis</keyword>
<dbReference type="Gene3D" id="3.40.50.1970">
    <property type="match status" value="1"/>
</dbReference>
<evidence type="ECO:0000256" key="7">
    <source>
        <dbReference type="ARBA" id="ARBA00023098"/>
    </source>
</evidence>
<evidence type="ECO:0000256" key="9">
    <source>
        <dbReference type="ARBA" id="ARBA00023264"/>
    </source>
</evidence>
<reference evidence="10 11" key="1">
    <citation type="submission" date="2019-12" db="EMBL/GenBank/DDBJ databases">
        <title>The whole genome sequencing of a strain isolated from a Mars analog, Dalangtan Playa.</title>
        <authorList>
            <person name="Huang T."/>
        </authorList>
    </citation>
    <scope>NUCLEOTIDE SEQUENCE [LARGE SCALE GENOMIC DNA]</scope>
    <source>
        <strain evidence="10 11">DP4-553-S</strain>
    </source>
</reference>
<organism evidence="10 11">
    <name type="scientific">Sediminibacillus dalangtanensis</name>
    <dbReference type="NCBI Taxonomy" id="2729421"/>
    <lineage>
        <taxon>Bacteria</taxon>
        <taxon>Bacillati</taxon>
        <taxon>Bacillota</taxon>
        <taxon>Bacilli</taxon>
        <taxon>Bacillales</taxon>
        <taxon>Bacillaceae</taxon>
        <taxon>Sediminibacillus</taxon>
    </lineage>
</organism>
<evidence type="ECO:0000256" key="6">
    <source>
        <dbReference type="ARBA" id="ARBA00023027"/>
    </source>
</evidence>
<keyword evidence="5" id="KW-0560">Oxidoreductase</keyword>
<evidence type="ECO:0000256" key="8">
    <source>
        <dbReference type="ARBA" id="ARBA00023209"/>
    </source>
</evidence>
<dbReference type="InterPro" id="IPR016205">
    <property type="entry name" value="Glycerol_DH"/>
</dbReference>
<dbReference type="RefSeq" id="WP_209366574.1">
    <property type="nucleotide sequence ID" value="NZ_CP046956.1"/>
</dbReference>
<dbReference type="EMBL" id="CP046956">
    <property type="protein sequence ID" value="QTM98048.1"/>
    <property type="molecule type" value="Genomic_DNA"/>
</dbReference>
<dbReference type="InterPro" id="IPR032837">
    <property type="entry name" value="G1PDH"/>
</dbReference>
<dbReference type="CDD" id="cd08175">
    <property type="entry name" value="G1PDH"/>
    <property type="match status" value="1"/>
</dbReference>
<keyword evidence="9" id="KW-1208">Phospholipid metabolism</keyword>
<keyword evidence="6" id="KW-0520">NAD</keyword>
<evidence type="ECO:0000313" key="10">
    <source>
        <dbReference type="EMBL" id="QTM98048.1"/>
    </source>
</evidence>
<dbReference type="SUPFAM" id="SSF56796">
    <property type="entry name" value="Dehydroquinate synthase-like"/>
    <property type="match status" value="1"/>
</dbReference>
<sequence length="411" mass="45228">MNISQNIYKLADQVSGTAIDLPDIQVSRYAIEQVPDYVKENTYKQTVLVADENTKYAAGEKLQNLLTETGVDAKLVLLRPNRHGQVIADEQTIVQLLLETPPKTELLIAVGSGTIHDIVRFVGFKMNIPFLSVPTAASVDGFTSKGAPLILRGEKRTIQTAFPIAVFADITVLKAAPRQLTAAGFGDIIGKYTSLLDWEISALVGGEPYNKLAADITRKSLVTCVENVEKIAAADEEGVRILTEALIESGLVMLLLDFSRPASGAEHHLSHYWEMDLLKSDKPQIYHGAKVGAATAIVTELYKRFASCYQPAGDPGKGTISDKIEKLYKNWSYIEKAIEALPDPSSIIQLLRKVGGPGVPGELGIPERLVEQSLNEAYQLRDRWTGLRLINMIKKEPLNYPLSEMCWPDEL</sequence>
<evidence type="ECO:0000256" key="4">
    <source>
        <dbReference type="ARBA" id="ARBA00022857"/>
    </source>
</evidence>
<dbReference type="PANTHER" id="PTHR43616:SF5">
    <property type="entry name" value="GLYCEROL DEHYDROGENASE 1"/>
    <property type="match status" value="1"/>
</dbReference>
<protein>
    <submittedName>
        <fullName evidence="10">Iron-containing alcohol dehydrogenase</fullName>
    </submittedName>
</protein>